<dbReference type="RefSeq" id="YP_001648338.2">
    <property type="nucleotide sequence ID" value="NC_010191.2"/>
</dbReference>
<organism evidence="1 2">
    <name type="scientific">Ostreococcus tauri virus OtV5</name>
    <dbReference type="NCBI Taxonomy" id="1785753"/>
    <lineage>
        <taxon>Viruses</taxon>
        <taxon>Varidnaviria</taxon>
        <taxon>Bamfordvirae</taxon>
        <taxon>Nucleocytoviricota</taxon>
        <taxon>Megaviricetes</taxon>
        <taxon>Algavirales</taxon>
        <taxon>Phycodnaviridae</taxon>
        <taxon>Prasinovirus</taxon>
        <taxon>Prasinovirus ostreotauri</taxon>
    </lineage>
</organism>
<dbReference type="EMBL" id="EU304328">
    <property type="protein sequence ID" value="ABY28042.2"/>
    <property type="molecule type" value="Genomic_DNA"/>
</dbReference>
<protein>
    <submittedName>
        <fullName evidence="1">Uncharacterized protein</fullName>
    </submittedName>
</protein>
<evidence type="ECO:0000313" key="2">
    <source>
        <dbReference type="Proteomes" id="UP000203890"/>
    </source>
</evidence>
<proteinExistence type="predicted"/>
<keyword evidence="2" id="KW-1185">Reference proteome</keyword>
<dbReference type="KEGG" id="vg:5845807"/>
<dbReference type="OrthoDB" id="16311at10239"/>
<gene>
    <name evidence="1" type="ORF">OtV5_241</name>
</gene>
<sequence length="205" mass="24293">MESLVQLMSLIDLNSKSLPEGEYLKACNYMKDIYKGVQRPTSPDVFLQRIRTPRRIVDSDSDSEDDDVIFELRPNRLQLSRELNQLVAGVTQRNREIKRIESRLKYLKIRQRVTAGVRKDAVRERAQQLGLRLREYTIDELRAKGHHIPDERSFYRGYLERQNLITRDLVSDLTDDLRDLKQANEQVKPRWDELHLAVHNRPRIM</sequence>
<dbReference type="Proteomes" id="UP000203890">
    <property type="component" value="Segment"/>
</dbReference>
<evidence type="ECO:0000313" key="1">
    <source>
        <dbReference type="EMBL" id="ABY28042.2"/>
    </source>
</evidence>
<reference evidence="1 2" key="1">
    <citation type="journal article" date="2008" name="PLoS ONE">
        <title>Life-cycle and genome of OtV5, a large DNA virus of the pelagic marine unicellular green alga Ostreococcus tauri.</title>
        <authorList>
            <person name="Derelle E."/>
            <person name="Ferraz C."/>
            <person name="Escande M.L."/>
            <person name="Eychenie S."/>
            <person name="Cooke R."/>
            <person name="Piganeau G."/>
            <person name="Desdevises Y."/>
            <person name="Bellec L."/>
            <person name="Moreau H."/>
            <person name="Grimsley N."/>
        </authorList>
    </citation>
    <scope>NUCLEOTIDE SEQUENCE [LARGE SCALE GENOMIC DNA]</scope>
    <source>
        <strain evidence="1 2">OtV5</strain>
    </source>
</reference>
<accession>A9YWF9</accession>
<dbReference type="GeneID" id="5845807"/>
<name>A9YWF9_9PHYC</name>